<protein>
    <submittedName>
        <fullName evidence="3">Uncharacterized protein</fullName>
    </submittedName>
</protein>
<evidence type="ECO:0000313" key="4">
    <source>
        <dbReference type="Proteomes" id="UP001281761"/>
    </source>
</evidence>
<dbReference type="Proteomes" id="UP001281761">
    <property type="component" value="Unassembled WGS sequence"/>
</dbReference>
<accession>A0ABQ9X8D0</accession>
<evidence type="ECO:0000256" key="1">
    <source>
        <dbReference type="SAM" id="MobiDB-lite"/>
    </source>
</evidence>
<dbReference type="EMBL" id="JARBJD010000170">
    <property type="protein sequence ID" value="KAK2948713.1"/>
    <property type="molecule type" value="Genomic_DNA"/>
</dbReference>
<keyword evidence="4" id="KW-1185">Reference proteome</keyword>
<organism evidence="3 4">
    <name type="scientific">Blattamonas nauphoetae</name>
    <dbReference type="NCBI Taxonomy" id="2049346"/>
    <lineage>
        <taxon>Eukaryota</taxon>
        <taxon>Metamonada</taxon>
        <taxon>Preaxostyla</taxon>
        <taxon>Oxymonadida</taxon>
        <taxon>Blattamonas</taxon>
    </lineage>
</organism>
<feature type="transmembrane region" description="Helical" evidence="2">
    <location>
        <begin position="58"/>
        <end position="76"/>
    </location>
</feature>
<feature type="transmembrane region" description="Helical" evidence="2">
    <location>
        <begin position="124"/>
        <end position="144"/>
    </location>
</feature>
<keyword evidence="2" id="KW-0472">Membrane</keyword>
<comment type="caution">
    <text evidence="3">The sequence shown here is derived from an EMBL/GenBank/DDBJ whole genome shotgun (WGS) entry which is preliminary data.</text>
</comment>
<keyword evidence="2" id="KW-0812">Transmembrane</keyword>
<evidence type="ECO:0000313" key="3">
    <source>
        <dbReference type="EMBL" id="KAK2948713.1"/>
    </source>
</evidence>
<proteinExistence type="predicted"/>
<reference evidence="3 4" key="1">
    <citation type="journal article" date="2022" name="bioRxiv">
        <title>Genomics of Preaxostyla Flagellates Illuminates Evolutionary Transitions and the Path Towards Mitochondrial Loss.</title>
        <authorList>
            <person name="Novak L.V.F."/>
            <person name="Treitli S.C."/>
            <person name="Pyrih J."/>
            <person name="Halakuc P."/>
            <person name="Pipaliya S.V."/>
            <person name="Vacek V."/>
            <person name="Brzon O."/>
            <person name="Soukal P."/>
            <person name="Eme L."/>
            <person name="Dacks J.B."/>
            <person name="Karnkowska A."/>
            <person name="Elias M."/>
            <person name="Hampl V."/>
        </authorList>
    </citation>
    <scope>NUCLEOTIDE SEQUENCE [LARGE SCALE GENOMIC DNA]</scope>
    <source>
        <strain evidence="3">NAU3</strain>
        <tissue evidence="3">Gut</tissue>
    </source>
</reference>
<evidence type="ECO:0000256" key="2">
    <source>
        <dbReference type="SAM" id="Phobius"/>
    </source>
</evidence>
<name>A0ABQ9X8D0_9EUKA</name>
<feature type="region of interest" description="Disordered" evidence="1">
    <location>
        <begin position="24"/>
        <end position="43"/>
    </location>
</feature>
<sequence>MLDSSLDCHRSLLTIDISSYSHHFQPRHNSHKHPLTHNHKHASDEVTPSMRASVGRSIHPLFVCPTLLLISLWSVWTELDSFLRKSLVSLQIVPTTRFTKSDRLTNSKSQIAFILKRAHSCPPLGHSFTLVLVFLIRLFSTILLPRSICVGRDWCS</sequence>
<gene>
    <name evidence="3" type="ORF">BLNAU_16351</name>
</gene>
<feature type="compositionally biased region" description="Basic residues" evidence="1">
    <location>
        <begin position="24"/>
        <end position="40"/>
    </location>
</feature>
<keyword evidence="2" id="KW-1133">Transmembrane helix</keyword>